<dbReference type="Pfam" id="PF22846">
    <property type="entry name" value="CATSPERG_C"/>
    <property type="match status" value="1"/>
</dbReference>
<reference evidence="8" key="2">
    <citation type="submission" date="2025-08" db="UniProtKB">
        <authorList>
            <consortium name="Ensembl"/>
        </authorList>
    </citation>
    <scope>IDENTIFICATION</scope>
</reference>
<dbReference type="GeneTree" id="ENSGT00390000014139"/>
<feature type="compositionally biased region" description="Low complexity" evidence="1">
    <location>
        <begin position="1097"/>
        <end position="1115"/>
    </location>
</feature>
<accession>A0A452RFQ5</accession>
<keyword evidence="2" id="KW-0812">Transmembrane</keyword>
<keyword evidence="2" id="KW-0472">Membrane</keyword>
<reference evidence="8" key="3">
    <citation type="submission" date="2025-09" db="UniProtKB">
        <authorList>
            <consortium name="Ensembl"/>
        </authorList>
    </citation>
    <scope>IDENTIFICATION</scope>
</reference>
<dbReference type="STRING" id="9643.ENSUAMP00000017629"/>
<evidence type="ECO:0000256" key="1">
    <source>
        <dbReference type="SAM" id="MobiDB-lite"/>
    </source>
</evidence>
<feature type="domain" description="CATSPERG N-terminal" evidence="5">
    <location>
        <begin position="26"/>
        <end position="181"/>
    </location>
</feature>
<feature type="chain" id="PRO_5019569103" evidence="3">
    <location>
        <begin position="20"/>
        <end position="1135"/>
    </location>
</feature>
<keyword evidence="9" id="KW-1185">Reference proteome</keyword>
<sequence length="1135" mass="129844">MRALWALLAVLVASWRLWAIQDIQECTWQVVLNKFERVGKNGMSDRFFDQEPLETLDSVFTPLVDAPTDQGEKYLSFPYYLKINYSCNGESSEAQVRKGHLTGLKPMVLVTFQSPVNFHHWKIEQLQIQMEAAPFRDKEQCTADEMCVMSWYTPMPIKNGSVVMRVDVSSNGLGPFIPNKRCPFPSPGRGVDSGRDFRISRSPKNLIPRYFMNVSSRPLWHTVDQAPVLILGGIPDEKSVLLTDTSFTDSFLVELNIDSCWVGSFYCPQASFTATIYDAIATESTLFIRQNQLVYYFTGTYLTLHESNRGSGSWVRVLANECIKRLCPVHFHSNGSEYVMALTTGKREGYVHLGTITDGHVSFKLLPKQRSVCEGIQVVNCSITWAVFDAGDYNLLMLVEIQDPTTGKYFQVVSYDLVNDNLVILYTIPEFIPDARGLQFLMILGTESYTNFPMVPKGMFYNPYNNLLFIWGNFLLQSYNKENFIYLADFPKEQSIKYLVNSFHGDTAIVTETEEIWYLLEGSYRMYKLFPSKGWEVYISLQVMHQSSLYTSSETMVTLFYEDRRLYQLVYLIDKKQGRLVKRLVPVEQLLMYEQLGNHYLLKRQGNHLTLSFTSFCPFTVMRLRDLPNPQIYTRQERYQARPPRVLEPSGFHDENSLAVYQGLVYYLLYLHSKYHKPYADPVHDPTWRWWKNKKLDQDYYFYLASNLRSASNVYIEMASYEKIYDLKAEHELPERIFLDKGNSYAFSVFLTVREHSFEFQPELLTTLELRSKVDLGVVLADPGCIEVVVKQKVLINRNSVLFWVTLNDKRSCFDQGISGHHLMKTSMLVKVVGAVGHCFQNTHRGPRMQGNLMVPVFIGCPPGKRLAFDITYTLEYNRLQNKHYFDCVHVDPEMPCFLFRDIFYPFFLIQDLVTGESGSFQGSYVLTVVGGGPTMDTIKEYSEEEIYRFNSPLDKTNSLIWTTKNTTTTKDSAFNIMTHQSLGIEWLCLENSPCHDTIPHTIFAPEFFFKVLVNLGASCGCQAGPLHPHGCPPVPVVWCLQVSSCVFIGLVTLYIIFCLLLPLMVKACSALRWKINNIITSESYYPYTASSRVFSGASGTRSRGSSSVSSGVSSKVAEGNQEAPEETSKKQSIT</sequence>
<dbReference type="AlphaFoldDB" id="A0A452RFQ5"/>
<evidence type="ECO:0000259" key="7">
    <source>
        <dbReference type="Pfam" id="PF22851"/>
    </source>
</evidence>
<dbReference type="InterPro" id="IPR053871">
    <property type="entry name" value="CATSPERG_beta-prop"/>
</dbReference>
<evidence type="ECO:0000313" key="9">
    <source>
        <dbReference type="Proteomes" id="UP000291022"/>
    </source>
</evidence>
<dbReference type="Pfam" id="PF22851">
    <property type="entry name" value="CATSPERG_Ig-like"/>
    <property type="match status" value="1"/>
</dbReference>
<dbReference type="PANTHER" id="PTHR14327">
    <property type="entry name" value="CATION CHANNEL SPERM-ASSOCIATED PROTEIN SUBUNIT GAMMA"/>
    <property type="match status" value="1"/>
</dbReference>
<feature type="region of interest" description="Disordered" evidence="1">
    <location>
        <begin position="1097"/>
        <end position="1135"/>
    </location>
</feature>
<evidence type="ECO:0000259" key="5">
    <source>
        <dbReference type="Pfam" id="PF22840"/>
    </source>
</evidence>
<feature type="domain" description="CATSPERG Ig-like" evidence="7">
    <location>
        <begin position="732"/>
        <end position="858"/>
    </location>
</feature>
<dbReference type="GO" id="GO:0097228">
    <property type="term" value="C:sperm principal piece"/>
    <property type="evidence" value="ECO:0007669"/>
    <property type="project" value="InterPro"/>
</dbReference>
<name>A0A452RFQ5_URSAM</name>
<dbReference type="InterPro" id="IPR028246">
    <property type="entry name" value="CATSPERG"/>
</dbReference>
<dbReference type="GO" id="GO:0036128">
    <property type="term" value="C:CatSper complex"/>
    <property type="evidence" value="ECO:0007669"/>
    <property type="project" value="InterPro"/>
</dbReference>
<dbReference type="InterPro" id="IPR053873">
    <property type="entry name" value="CATSPERG_C"/>
</dbReference>
<feature type="transmembrane region" description="Helical" evidence="2">
    <location>
        <begin position="1047"/>
        <end position="1066"/>
    </location>
</feature>
<evidence type="ECO:0000259" key="6">
    <source>
        <dbReference type="Pfam" id="PF22846"/>
    </source>
</evidence>
<keyword evidence="3" id="KW-0732">Signal</keyword>
<evidence type="ECO:0000313" key="8">
    <source>
        <dbReference type="Ensembl" id="ENSUAMP00000017629.1"/>
    </source>
</evidence>
<proteinExistence type="predicted"/>
<dbReference type="Pfam" id="PF22840">
    <property type="entry name" value="CATSPERG_NTD"/>
    <property type="match status" value="1"/>
</dbReference>
<reference evidence="9" key="1">
    <citation type="submission" date="2016-06" db="EMBL/GenBank/DDBJ databases">
        <title>De novo assembly and RNA-Seq shows season-dependent expression and editing in black bear kidneys.</title>
        <authorList>
            <person name="Korstanje R."/>
            <person name="Srivastava A."/>
            <person name="Sarsani V.K."/>
            <person name="Sheehan S.M."/>
            <person name="Seger R.L."/>
            <person name="Barter M.E."/>
            <person name="Lindqvist C."/>
            <person name="Brody L.C."/>
            <person name="Mullikin J.C."/>
        </authorList>
    </citation>
    <scope>NUCLEOTIDE SEQUENCE [LARGE SCALE GENOMIC DNA]</scope>
</reference>
<gene>
    <name evidence="8" type="primary">CATSPERG</name>
</gene>
<dbReference type="Ensembl" id="ENSUAMT00000019725.1">
    <property type="protein sequence ID" value="ENSUAMP00000017629.1"/>
    <property type="gene ID" value="ENSUAMG00000013972.1"/>
</dbReference>
<dbReference type="PANTHER" id="PTHR14327:SF1">
    <property type="entry name" value="CATION CHANNEL SPERM-ASSOCIATED AUXILIARY SUBUNIT GAMMA"/>
    <property type="match status" value="1"/>
</dbReference>
<dbReference type="Pfam" id="PF15064">
    <property type="entry name" value="CATSPERG_beta-prop"/>
    <property type="match status" value="1"/>
</dbReference>
<dbReference type="Proteomes" id="UP000291022">
    <property type="component" value="Unassembled WGS sequence"/>
</dbReference>
<evidence type="ECO:0000256" key="3">
    <source>
        <dbReference type="SAM" id="SignalP"/>
    </source>
</evidence>
<feature type="signal peptide" evidence="3">
    <location>
        <begin position="1"/>
        <end position="19"/>
    </location>
</feature>
<feature type="domain" description="CATSPERG beta-propeller" evidence="4">
    <location>
        <begin position="194"/>
        <end position="628"/>
    </location>
</feature>
<keyword evidence="2" id="KW-1133">Transmembrane helix</keyword>
<protein>
    <submittedName>
        <fullName evidence="8">Cation channel sperm associated auxiliary subunit gamma</fullName>
    </submittedName>
</protein>
<feature type="domain" description="CATSPERG C-terminal" evidence="6">
    <location>
        <begin position="884"/>
        <end position="1077"/>
    </location>
</feature>
<organism evidence="8 9">
    <name type="scientific">Ursus americanus</name>
    <name type="common">American black bear</name>
    <name type="synonym">Euarctos americanus</name>
    <dbReference type="NCBI Taxonomy" id="9643"/>
    <lineage>
        <taxon>Eukaryota</taxon>
        <taxon>Metazoa</taxon>
        <taxon>Chordata</taxon>
        <taxon>Craniata</taxon>
        <taxon>Vertebrata</taxon>
        <taxon>Euteleostomi</taxon>
        <taxon>Mammalia</taxon>
        <taxon>Eutheria</taxon>
        <taxon>Laurasiatheria</taxon>
        <taxon>Carnivora</taxon>
        <taxon>Caniformia</taxon>
        <taxon>Ursidae</taxon>
        <taxon>Ursus</taxon>
    </lineage>
</organism>
<dbReference type="InterPro" id="IPR053874">
    <property type="entry name" value="CATSPERG_Ig-like"/>
</dbReference>
<dbReference type="InterPro" id="IPR053872">
    <property type="entry name" value="CATSPERG_N"/>
</dbReference>
<evidence type="ECO:0000259" key="4">
    <source>
        <dbReference type="Pfam" id="PF15064"/>
    </source>
</evidence>
<evidence type="ECO:0000256" key="2">
    <source>
        <dbReference type="SAM" id="Phobius"/>
    </source>
</evidence>